<accession>A0A0F9J503</accession>
<sequence>MSEEYNRYEEECEHNRPFFECEICGNVRKKKTDIDEIQKAIAGVSDIIKMAQLQKRLLLEMLEKPKSGTIQTSIQQEVLTAIDNYIANKNIAYRREDNQSVIILKIINADTNSSAEVRIIDLDWI</sequence>
<comment type="caution">
    <text evidence="1">The sequence shown here is derived from an EMBL/GenBank/DDBJ whole genome shotgun (WGS) entry which is preliminary data.</text>
</comment>
<name>A0A0F9J503_9ZZZZ</name>
<reference evidence="1" key="1">
    <citation type="journal article" date="2015" name="Nature">
        <title>Complex archaea that bridge the gap between prokaryotes and eukaryotes.</title>
        <authorList>
            <person name="Spang A."/>
            <person name="Saw J.H."/>
            <person name="Jorgensen S.L."/>
            <person name="Zaremba-Niedzwiedzka K."/>
            <person name="Martijn J."/>
            <person name="Lind A.E."/>
            <person name="van Eijk R."/>
            <person name="Schleper C."/>
            <person name="Guy L."/>
            <person name="Ettema T.J."/>
        </authorList>
    </citation>
    <scope>NUCLEOTIDE SEQUENCE</scope>
</reference>
<gene>
    <name evidence="1" type="ORF">LCGC14_1497710</name>
</gene>
<protein>
    <submittedName>
        <fullName evidence="1">Uncharacterized protein</fullName>
    </submittedName>
</protein>
<dbReference type="EMBL" id="LAZR01010832">
    <property type="protein sequence ID" value="KKM64804.1"/>
    <property type="molecule type" value="Genomic_DNA"/>
</dbReference>
<proteinExistence type="predicted"/>
<dbReference type="AlphaFoldDB" id="A0A0F9J503"/>
<evidence type="ECO:0000313" key="1">
    <source>
        <dbReference type="EMBL" id="KKM64804.1"/>
    </source>
</evidence>
<organism evidence="1">
    <name type="scientific">marine sediment metagenome</name>
    <dbReference type="NCBI Taxonomy" id="412755"/>
    <lineage>
        <taxon>unclassified sequences</taxon>
        <taxon>metagenomes</taxon>
        <taxon>ecological metagenomes</taxon>
    </lineage>
</organism>